<dbReference type="OrthoDB" id="9785185at2"/>
<reference evidence="3 4" key="1">
    <citation type="submission" date="2018-12" db="EMBL/GenBank/DDBJ databases">
        <title>Bacillus ochoae sp. nov., Paenibacillus whitsoniae sp. nov., Paenibacillus spiritus sp. nov. Isolated from the Mars Exploration Rover during spacecraft assembly.</title>
        <authorList>
            <person name="Seuylemezian A."/>
            <person name="Vaishampayan P."/>
        </authorList>
    </citation>
    <scope>NUCLEOTIDE SEQUENCE [LARGE SCALE GENOMIC DNA]</scope>
    <source>
        <strain evidence="3 4">MER 54</strain>
    </source>
</reference>
<evidence type="ECO:0000313" key="4">
    <source>
        <dbReference type="Proteomes" id="UP000276128"/>
    </source>
</evidence>
<dbReference type="Pfam" id="PF00535">
    <property type="entry name" value="Glycos_transf_2"/>
    <property type="match status" value="1"/>
</dbReference>
<dbReference type="Gene3D" id="3.90.550.10">
    <property type="entry name" value="Spore Coat Polysaccharide Biosynthesis Protein SpsA, Chain A"/>
    <property type="match status" value="1"/>
</dbReference>
<dbReference type="RefSeq" id="WP_126142996.1">
    <property type="nucleotide sequence ID" value="NZ_RXHU01000062.1"/>
</dbReference>
<protein>
    <submittedName>
        <fullName evidence="3">Glycosyltransferase</fullName>
    </submittedName>
</protein>
<evidence type="ECO:0000259" key="2">
    <source>
        <dbReference type="Pfam" id="PF00535"/>
    </source>
</evidence>
<proteinExistence type="inferred from homology"/>
<dbReference type="PANTHER" id="PTHR22916:SF3">
    <property type="entry name" value="UDP-GLCNAC:BETAGAL BETA-1,3-N-ACETYLGLUCOSAMINYLTRANSFERASE-LIKE PROTEIN 1"/>
    <property type="match status" value="1"/>
</dbReference>
<name>A0A3S0A2B4_9BACL</name>
<dbReference type="AlphaFoldDB" id="A0A3S0A2B4"/>
<comment type="similarity">
    <text evidence="1">Belongs to the glycosyltransferase 2 family.</text>
</comment>
<keyword evidence="4" id="KW-1185">Reference proteome</keyword>
<keyword evidence="3" id="KW-0808">Transferase</keyword>
<dbReference type="InterPro" id="IPR029044">
    <property type="entry name" value="Nucleotide-diphossugar_trans"/>
</dbReference>
<dbReference type="PANTHER" id="PTHR22916">
    <property type="entry name" value="GLYCOSYLTRANSFERASE"/>
    <property type="match status" value="1"/>
</dbReference>
<evidence type="ECO:0000256" key="1">
    <source>
        <dbReference type="ARBA" id="ARBA00006739"/>
    </source>
</evidence>
<sequence>MSTSLKVSVITATYNSEKYVESAIKSVINQSYKNIEYIIIDGASKDNTLKIVENYDSKIDKLISEEDLGIYDAFNKGIRHATGDIIYFLNSDDTLSDDSVIEEVVSLFDENPNTWYVYGNVQFLENTEDMTVYGREFSVQDFQKGYAPPHQAVFVKAEFFHQYGLFNLEYAVAGDFEFSLRCFLNAAEKETMYVNKVLANFRIGGVSSSYKTRIRGLMEKEKIINHYFRVSTDFTSVEIQNNALFRTWFEILLLQNKGISRVLKKYEINNVAIFGTLTTCKYLIKDLELENLCIKGILDNNENMQDKKILGYDIKPVQWVKENIKLVDAIIVSIESSRDKEVIKFLNDAFADQIKVFSWKDLIESYASH</sequence>
<comment type="caution">
    <text evidence="3">The sequence shown here is derived from an EMBL/GenBank/DDBJ whole genome shotgun (WGS) entry which is preliminary data.</text>
</comment>
<dbReference type="SUPFAM" id="SSF53448">
    <property type="entry name" value="Nucleotide-diphospho-sugar transferases"/>
    <property type="match status" value="1"/>
</dbReference>
<organism evidence="3 4">
    <name type="scientific">Paenibacillus whitsoniae</name>
    <dbReference type="NCBI Taxonomy" id="2496558"/>
    <lineage>
        <taxon>Bacteria</taxon>
        <taxon>Bacillati</taxon>
        <taxon>Bacillota</taxon>
        <taxon>Bacilli</taxon>
        <taxon>Bacillales</taxon>
        <taxon>Paenibacillaceae</taxon>
        <taxon>Paenibacillus</taxon>
    </lineage>
</organism>
<dbReference type="InterPro" id="IPR001173">
    <property type="entry name" value="Glyco_trans_2-like"/>
</dbReference>
<feature type="domain" description="Glycosyltransferase 2-like" evidence="2">
    <location>
        <begin position="8"/>
        <end position="132"/>
    </location>
</feature>
<evidence type="ECO:0000313" key="3">
    <source>
        <dbReference type="EMBL" id="RTE07924.1"/>
    </source>
</evidence>
<dbReference type="Proteomes" id="UP000276128">
    <property type="component" value="Unassembled WGS sequence"/>
</dbReference>
<gene>
    <name evidence="3" type="ORF">EJQ19_19960</name>
</gene>
<accession>A0A3S0A2B4</accession>
<dbReference type="CDD" id="cd06433">
    <property type="entry name" value="GT_2_WfgS_like"/>
    <property type="match status" value="1"/>
</dbReference>
<dbReference type="GO" id="GO:0016758">
    <property type="term" value="F:hexosyltransferase activity"/>
    <property type="evidence" value="ECO:0007669"/>
    <property type="project" value="UniProtKB-ARBA"/>
</dbReference>
<dbReference type="EMBL" id="RXHU01000062">
    <property type="protein sequence ID" value="RTE07924.1"/>
    <property type="molecule type" value="Genomic_DNA"/>
</dbReference>